<keyword evidence="3" id="KW-1185">Reference proteome</keyword>
<dbReference type="EMBL" id="BDCR01000001">
    <property type="protein sequence ID" value="GAT62095.1"/>
    <property type="molecule type" value="Genomic_DNA"/>
</dbReference>
<protein>
    <recommendedName>
        <fullName evidence="1">Phosphatidylglycerol lysyltransferase C-terminal domain-containing protein</fullName>
    </recommendedName>
</protein>
<dbReference type="InterPro" id="IPR016181">
    <property type="entry name" value="Acyl_CoA_acyltransferase"/>
</dbReference>
<dbReference type="Gene3D" id="3.40.630.30">
    <property type="match status" value="1"/>
</dbReference>
<dbReference type="STRING" id="681398.PJIAN_1685"/>
<reference evidence="3" key="2">
    <citation type="journal article" date="2017" name="Genome Announc.">
        <title>Draft genome sequence of Paludibacter jiangxiensis NM7(T), a propionate-producing fermentative bacterium.</title>
        <authorList>
            <person name="Qiu Y.-L."/>
            <person name="Tourlousse D.M."/>
            <person name="Matsuura N."/>
            <person name="Ohashi A."/>
            <person name="Sekiguchi Y."/>
        </authorList>
    </citation>
    <scope>NUCLEOTIDE SEQUENCE [LARGE SCALE GENOMIC DNA]</scope>
    <source>
        <strain evidence="3">NM7</strain>
    </source>
</reference>
<proteinExistence type="predicted"/>
<comment type="caution">
    <text evidence="2">The sequence shown here is derived from an EMBL/GenBank/DDBJ whole genome shotgun (WGS) entry which is preliminary data.</text>
</comment>
<evidence type="ECO:0000259" key="1">
    <source>
        <dbReference type="Pfam" id="PF09924"/>
    </source>
</evidence>
<feature type="domain" description="Phosphatidylglycerol lysyltransferase C-terminal" evidence="1">
    <location>
        <begin position="28"/>
        <end position="292"/>
    </location>
</feature>
<dbReference type="PIRSF" id="PIRSF018688">
    <property type="entry name" value="UCP018688"/>
    <property type="match status" value="1"/>
</dbReference>
<gene>
    <name evidence="2" type="ORF">PJIAN_1685</name>
</gene>
<dbReference type="SUPFAM" id="SSF55729">
    <property type="entry name" value="Acyl-CoA N-acyltransferases (Nat)"/>
    <property type="match status" value="2"/>
</dbReference>
<dbReference type="InterPro" id="IPR024320">
    <property type="entry name" value="LPG_synthase_C"/>
</dbReference>
<accession>A0A161LDA0</accession>
<dbReference type="PANTHER" id="PTHR41373">
    <property type="entry name" value="DUF2156 DOMAIN-CONTAINING PROTEIN"/>
    <property type="match status" value="1"/>
</dbReference>
<evidence type="ECO:0000313" key="2">
    <source>
        <dbReference type="EMBL" id="GAT62095.1"/>
    </source>
</evidence>
<dbReference type="InterPro" id="IPR016732">
    <property type="entry name" value="UCP018688"/>
</dbReference>
<dbReference type="RefSeq" id="WP_068702005.1">
    <property type="nucleotide sequence ID" value="NZ_BDCR01000001.1"/>
</dbReference>
<dbReference type="PANTHER" id="PTHR41373:SF1">
    <property type="entry name" value="PHOSPHATIDYLGLYCEROL LYSYLTRANSFERASE C-TERMINAL DOMAIN-CONTAINING PROTEIN"/>
    <property type="match status" value="1"/>
</dbReference>
<dbReference type="Pfam" id="PF09924">
    <property type="entry name" value="LPG_synthase_C"/>
    <property type="match status" value="1"/>
</dbReference>
<sequence>MLSFRPVTLSDKELINSYLKQQHTRLFTYSFEVLFLWRNVYDFQIAEFDNHLLIKTYVDGCHYFLFPVGNDDLIPTLEAMLDHSFCLDCAPVIGQITPENKEVMERLMPGKFKFIPSRNEYEYLYESEKLATLSGKALQPKRNHINFVEKNYSWQFEPITPENIGECIAFNDAWDYHYNDNPESKRFIENKAINDYFLYYDKMPLDGGCIRLDGKVAGISVGTPLNDEVYLCLFEKASHIYRGSYTLINREMIRHYATGYKYVNRAEDGGVEGLRQAKMSYNPAILQEVFLAELAEQ</sequence>
<dbReference type="Proteomes" id="UP000076586">
    <property type="component" value="Unassembled WGS sequence"/>
</dbReference>
<name>A0A161LDA0_9BACT</name>
<reference evidence="3" key="1">
    <citation type="submission" date="2016-04" db="EMBL/GenBank/DDBJ databases">
        <title>Draft genome sequence of Paludibacter jiangxiensis strain NM7.</title>
        <authorList>
            <person name="Qiu Y."/>
            <person name="Matsuura N."/>
            <person name="Ohashi A."/>
            <person name="Tourlousse M.D."/>
            <person name="Sekiguchi Y."/>
        </authorList>
    </citation>
    <scope>NUCLEOTIDE SEQUENCE [LARGE SCALE GENOMIC DNA]</scope>
    <source>
        <strain evidence="3">NM7</strain>
    </source>
</reference>
<evidence type="ECO:0000313" key="3">
    <source>
        <dbReference type="Proteomes" id="UP000076586"/>
    </source>
</evidence>
<dbReference type="OrthoDB" id="9765580at2"/>
<dbReference type="AlphaFoldDB" id="A0A161LDA0"/>
<organism evidence="2 3">
    <name type="scientific">Paludibacter jiangxiensis</name>
    <dbReference type="NCBI Taxonomy" id="681398"/>
    <lineage>
        <taxon>Bacteria</taxon>
        <taxon>Pseudomonadati</taxon>
        <taxon>Bacteroidota</taxon>
        <taxon>Bacteroidia</taxon>
        <taxon>Bacteroidales</taxon>
        <taxon>Paludibacteraceae</taxon>
        <taxon>Paludibacter</taxon>
    </lineage>
</organism>